<evidence type="ECO:0000256" key="2">
    <source>
        <dbReference type="ARBA" id="ARBA00022801"/>
    </source>
</evidence>
<evidence type="ECO:0000256" key="1">
    <source>
        <dbReference type="ARBA" id="ARBA00005964"/>
    </source>
</evidence>
<sequence>MTAPHAPAPGTGREVRTTAGRVRGRQEGGLAVFRGIPYAQAPTGEALFAPPGPAAAWDGVREALAFGPPPPQGTMPGMQPEPPVSGDEWLTVNVWTPAPGPASRLPVLVWVYGGAYMSGSADNPGYDAARLAHEGGLVVVTLNYRVGVLGFAHVEGAPANRGLLDQVAALTWVRENIAAFGGDPDRVTVFGESAGAGSIAALLAMPRATGLFQRAITQSVPGTYFSAELASDISAAIAAEVGLRPEAAALSGVGPHALTSAGDAVAARLRQYEDRWGPVAHTPTPFSPVVDGDVLAATPWQALAGGAARDIELITGHNRDEYRLFLALDGRLGTVTEEQAETALRVFAPGPDGARAFRAAYPELSAEALCERVQSDWLFRMPSLRLAEAQTAGGGRAHVYELTWPAPADGGVLGACHALDIPLTFGNLEAGLAPLFLGPEPGPGVSAEAEALSARFRAAWTAFAFSGDPGWPAYTEEKRLVRILDAEPEIVAYPEETSRRLWRDHPFAALPLLGT</sequence>
<dbReference type="InterPro" id="IPR029058">
    <property type="entry name" value="AB_hydrolase_fold"/>
</dbReference>
<evidence type="ECO:0000313" key="7">
    <source>
        <dbReference type="Proteomes" id="UP000675554"/>
    </source>
</evidence>
<keyword evidence="2 3" id="KW-0378">Hydrolase</keyword>
<gene>
    <name evidence="6" type="ORF">KDA82_01170</name>
</gene>
<dbReference type="PANTHER" id="PTHR11559">
    <property type="entry name" value="CARBOXYLESTERASE"/>
    <property type="match status" value="1"/>
</dbReference>
<protein>
    <recommendedName>
        <fullName evidence="3">Carboxylic ester hydrolase</fullName>
        <ecNumber evidence="3">3.1.1.-</ecNumber>
    </recommendedName>
</protein>
<accession>A0A8T4IIF8</accession>
<proteinExistence type="inferred from homology"/>
<reference evidence="6" key="1">
    <citation type="submission" date="2021-04" db="EMBL/GenBank/DDBJ databases">
        <title>Sequencing of actinobacteria type strains.</title>
        <authorList>
            <person name="Nguyen G.-S."/>
            <person name="Wentzel A."/>
        </authorList>
    </citation>
    <scope>NUCLEOTIDE SEQUENCE</scope>
    <source>
        <strain evidence="6">DSM 42095</strain>
    </source>
</reference>
<feature type="region of interest" description="Disordered" evidence="4">
    <location>
        <begin position="1"/>
        <end position="24"/>
    </location>
</feature>
<dbReference type="InterPro" id="IPR019826">
    <property type="entry name" value="Carboxylesterase_B_AS"/>
</dbReference>
<evidence type="ECO:0000313" key="6">
    <source>
        <dbReference type="EMBL" id="MBR7671669.1"/>
    </source>
</evidence>
<evidence type="ECO:0000256" key="3">
    <source>
        <dbReference type="RuleBase" id="RU361235"/>
    </source>
</evidence>
<dbReference type="AlphaFoldDB" id="A0A8T4IIF8"/>
<feature type="domain" description="Carboxylesterase type B" evidence="5">
    <location>
        <begin position="13"/>
        <end position="488"/>
    </location>
</feature>
<dbReference type="EC" id="3.1.1.-" evidence="3"/>
<comment type="caution">
    <text evidence="6">The sequence shown here is derived from an EMBL/GenBank/DDBJ whole genome shotgun (WGS) entry which is preliminary data.</text>
</comment>
<comment type="similarity">
    <text evidence="1 3">Belongs to the type-B carboxylesterase/lipase family.</text>
</comment>
<dbReference type="InterPro" id="IPR002018">
    <property type="entry name" value="CarbesteraseB"/>
</dbReference>
<dbReference type="PROSITE" id="PS00122">
    <property type="entry name" value="CARBOXYLESTERASE_B_1"/>
    <property type="match status" value="1"/>
</dbReference>
<dbReference type="InterPro" id="IPR050309">
    <property type="entry name" value="Type-B_Carboxylest/Lipase"/>
</dbReference>
<evidence type="ECO:0000259" key="5">
    <source>
        <dbReference type="Pfam" id="PF00135"/>
    </source>
</evidence>
<dbReference type="EMBL" id="JAGSMN010000020">
    <property type="protein sequence ID" value="MBR7671669.1"/>
    <property type="molecule type" value="Genomic_DNA"/>
</dbReference>
<keyword evidence="7" id="KW-1185">Reference proteome</keyword>
<dbReference type="Proteomes" id="UP000675554">
    <property type="component" value="Unassembled WGS sequence"/>
</dbReference>
<name>A0A8T4IIF8_9ACTN</name>
<dbReference type="Gene3D" id="3.40.50.1820">
    <property type="entry name" value="alpha/beta hydrolase"/>
    <property type="match status" value="1"/>
</dbReference>
<dbReference type="Pfam" id="PF00135">
    <property type="entry name" value="COesterase"/>
    <property type="match status" value="1"/>
</dbReference>
<evidence type="ECO:0000256" key="4">
    <source>
        <dbReference type="SAM" id="MobiDB-lite"/>
    </source>
</evidence>
<dbReference type="SUPFAM" id="SSF53474">
    <property type="entry name" value="alpha/beta-Hydrolases"/>
    <property type="match status" value="1"/>
</dbReference>
<organism evidence="6 7">
    <name type="scientific">Streptomyces daliensis</name>
    <dbReference type="NCBI Taxonomy" id="299421"/>
    <lineage>
        <taxon>Bacteria</taxon>
        <taxon>Bacillati</taxon>
        <taxon>Actinomycetota</taxon>
        <taxon>Actinomycetes</taxon>
        <taxon>Kitasatosporales</taxon>
        <taxon>Streptomycetaceae</taxon>
        <taxon>Streptomyces</taxon>
    </lineage>
</organism>
<dbReference type="GO" id="GO:0016787">
    <property type="term" value="F:hydrolase activity"/>
    <property type="evidence" value="ECO:0007669"/>
    <property type="project" value="UniProtKB-KW"/>
</dbReference>